<feature type="transmembrane region" description="Helical" evidence="2">
    <location>
        <begin position="171"/>
        <end position="189"/>
    </location>
</feature>
<accession>A0A382RS50</accession>
<sequence length="277" mass="30027">MAKLLPSILFITLMMIISVNQVNGAEPGQKANDKPAQKDGDKKQKNGWLDNVKDAFGVSEDTKKKSVHPLTMAVYLVMGGLLALYIRFLYRQCNASVSDADSVARIFPLLTMVTIGVIAVVKSSLALSLGLVGALSIVRFRAAIKDPEELVYLFLCIGVGLALGAEQPLLAIAIVVVATLFVLGIHFTSGKSRRQNLLLTITGDSKKHFGDPGTGVMSVVEELAGRYTLQRLDVEQDRGQVRIVINQKGGQETAVLIAQLRARLPECEFSYVNLEST</sequence>
<organism evidence="3">
    <name type="scientific">marine metagenome</name>
    <dbReference type="NCBI Taxonomy" id="408172"/>
    <lineage>
        <taxon>unclassified sequences</taxon>
        <taxon>metagenomes</taxon>
        <taxon>ecological metagenomes</taxon>
    </lineage>
</organism>
<feature type="transmembrane region" description="Helical" evidence="2">
    <location>
        <begin position="102"/>
        <end position="119"/>
    </location>
</feature>
<keyword evidence="2" id="KW-1133">Transmembrane helix</keyword>
<dbReference type="AlphaFoldDB" id="A0A382RS50"/>
<dbReference type="Pfam" id="PF16316">
    <property type="entry name" value="DUF4956"/>
    <property type="match status" value="1"/>
</dbReference>
<protein>
    <recommendedName>
        <fullName evidence="4">DUF4956 domain-containing protein</fullName>
    </recommendedName>
</protein>
<gene>
    <name evidence="3" type="ORF">METZ01_LOCUS352315</name>
</gene>
<evidence type="ECO:0000256" key="1">
    <source>
        <dbReference type="SAM" id="MobiDB-lite"/>
    </source>
</evidence>
<proteinExistence type="predicted"/>
<feature type="non-terminal residue" evidence="3">
    <location>
        <position position="277"/>
    </location>
</feature>
<evidence type="ECO:0000313" key="3">
    <source>
        <dbReference type="EMBL" id="SVC99461.1"/>
    </source>
</evidence>
<keyword evidence="2" id="KW-0472">Membrane</keyword>
<name>A0A382RS50_9ZZZZ</name>
<dbReference type="EMBL" id="UINC01123170">
    <property type="protein sequence ID" value="SVC99461.1"/>
    <property type="molecule type" value="Genomic_DNA"/>
</dbReference>
<feature type="compositionally biased region" description="Basic and acidic residues" evidence="1">
    <location>
        <begin position="31"/>
        <end position="44"/>
    </location>
</feature>
<keyword evidence="2" id="KW-0812">Transmembrane</keyword>
<evidence type="ECO:0000256" key="2">
    <source>
        <dbReference type="SAM" id="Phobius"/>
    </source>
</evidence>
<feature type="transmembrane region" description="Helical" evidence="2">
    <location>
        <begin position="72"/>
        <end position="90"/>
    </location>
</feature>
<evidence type="ECO:0008006" key="4">
    <source>
        <dbReference type="Google" id="ProtNLM"/>
    </source>
</evidence>
<reference evidence="3" key="1">
    <citation type="submission" date="2018-05" db="EMBL/GenBank/DDBJ databases">
        <authorList>
            <person name="Lanie J.A."/>
            <person name="Ng W.-L."/>
            <person name="Kazmierczak K.M."/>
            <person name="Andrzejewski T.M."/>
            <person name="Davidsen T.M."/>
            <person name="Wayne K.J."/>
            <person name="Tettelin H."/>
            <person name="Glass J.I."/>
            <person name="Rusch D."/>
            <person name="Podicherti R."/>
            <person name="Tsui H.-C.T."/>
            <person name="Winkler M.E."/>
        </authorList>
    </citation>
    <scope>NUCLEOTIDE SEQUENCE</scope>
</reference>
<feature type="region of interest" description="Disordered" evidence="1">
    <location>
        <begin position="26"/>
        <end position="47"/>
    </location>
</feature>
<dbReference type="InterPro" id="IPR032531">
    <property type="entry name" value="DUF4956"/>
</dbReference>